<name>A0A7H1PUV5_9ACTN</name>
<dbReference type="KEGG" id="sgf:HEP81_01506"/>
<feature type="domain" description="Endonuclease/exonuclease/phosphatase" evidence="1">
    <location>
        <begin position="12"/>
        <end position="273"/>
    </location>
</feature>
<evidence type="ECO:0000259" key="1">
    <source>
        <dbReference type="Pfam" id="PF03372"/>
    </source>
</evidence>
<dbReference type="GO" id="GO:0003824">
    <property type="term" value="F:catalytic activity"/>
    <property type="evidence" value="ECO:0007669"/>
    <property type="project" value="InterPro"/>
</dbReference>
<gene>
    <name evidence="2" type="ORF">HEP81_01506</name>
</gene>
<dbReference type="Gene3D" id="3.60.10.10">
    <property type="entry name" value="Endonuclease/exonuclease/phosphatase"/>
    <property type="match status" value="1"/>
</dbReference>
<sequence length="286" mass="31627">MTSIAPIRLRAMTYNMLNGGLDAGTDTRLRAQTDMLASLTPDILSLQECTGWANHHLSWMARTLGMVPVAMVPSRVRRVPSPPNGTSLLIRPSTVRLIDWWSVGEGTFHHALIRALLRPAAVGDDPSSDFTVFATHFGWSSGDARLIEARMLTDYGGPFPGVPRGALLLGDLNTPDRDLDDWSRVPENLQSRYRIVLPNGAFGPADRRAVQVLLASGWQDPQTMFGDREAASVGYFWENERVPWRLDYTLTAGMEAVGYGIHDTPDARKHSDHLPVWCDVLVGPRS</sequence>
<dbReference type="SUPFAM" id="SSF56219">
    <property type="entry name" value="DNase I-like"/>
    <property type="match status" value="1"/>
</dbReference>
<protein>
    <recommendedName>
        <fullName evidence="1">Endonuclease/exonuclease/phosphatase domain-containing protein</fullName>
    </recommendedName>
</protein>
<dbReference type="InterPro" id="IPR036691">
    <property type="entry name" value="Endo/exonu/phosph_ase_sf"/>
</dbReference>
<dbReference type="Proteomes" id="UP000516422">
    <property type="component" value="Chromosome"/>
</dbReference>
<dbReference type="EMBL" id="CP051006">
    <property type="protein sequence ID" value="QNT91835.1"/>
    <property type="molecule type" value="Genomic_DNA"/>
</dbReference>
<dbReference type="GeneID" id="91461126"/>
<dbReference type="Pfam" id="PF03372">
    <property type="entry name" value="Exo_endo_phos"/>
    <property type="match status" value="1"/>
</dbReference>
<dbReference type="RefSeq" id="WP_037662048.1">
    <property type="nucleotide sequence ID" value="NZ_CP051006.1"/>
</dbReference>
<dbReference type="AlphaFoldDB" id="A0A7H1PUV5"/>
<accession>A0A7H1PUV5</accession>
<organism evidence="2 3">
    <name type="scientific">Streptomyces griseofuscus</name>
    <dbReference type="NCBI Taxonomy" id="146922"/>
    <lineage>
        <taxon>Bacteria</taxon>
        <taxon>Bacillati</taxon>
        <taxon>Actinomycetota</taxon>
        <taxon>Actinomycetes</taxon>
        <taxon>Kitasatosporales</taxon>
        <taxon>Streptomycetaceae</taxon>
        <taxon>Streptomyces</taxon>
    </lineage>
</organism>
<evidence type="ECO:0000313" key="3">
    <source>
        <dbReference type="Proteomes" id="UP000516422"/>
    </source>
</evidence>
<reference evidence="2 3" key="1">
    <citation type="submission" date="2020-04" db="EMBL/GenBank/DDBJ databases">
        <title>Characterization and engineering of Streptomyces griseofuscus DSM40191 as a potential heterologous host for expression of BGCs.</title>
        <authorList>
            <person name="Gren T."/>
            <person name="Whitford C.M."/>
            <person name="Mohite O.S."/>
            <person name="Joergensen T.S."/>
            <person name="Nielsen J.B."/>
            <person name="Lee S.Y."/>
            <person name="Weber T."/>
        </authorList>
    </citation>
    <scope>NUCLEOTIDE SEQUENCE [LARGE SCALE GENOMIC DNA]</scope>
    <source>
        <strain evidence="2 3">DSM 40191</strain>
    </source>
</reference>
<proteinExistence type="predicted"/>
<dbReference type="InterPro" id="IPR005135">
    <property type="entry name" value="Endo/exonuclease/phosphatase"/>
</dbReference>
<evidence type="ECO:0000313" key="2">
    <source>
        <dbReference type="EMBL" id="QNT91835.1"/>
    </source>
</evidence>